<name>Q3AP05_CHLCH</name>
<keyword evidence="2" id="KW-0645">Protease</keyword>
<dbReference type="InterPro" id="IPR000064">
    <property type="entry name" value="NLP_P60_dom"/>
</dbReference>
<organism evidence="7">
    <name type="scientific">Chlorobium chlorochromatii (strain CaD3)</name>
    <dbReference type="NCBI Taxonomy" id="340177"/>
    <lineage>
        <taxon>Bacteria</taxon>
        <taxon>Pseudomonadati</taxon>
        <taxon>Chlorobiota</taxon>
        <taxon>Chlorobiia</taxon>
        <taxon>Chlorobiales</taxon>
        <taxon>Chlorobiaceae</taxon>
        <taxon>Chlorobium/Pelodictyon group</taxon>
        <taxon>Chlorobium</taxon>
    </lineage>
</organism>
<keyword evidence="5" id="KW-0472">Membrane</keyword>
<keyword evidence="5" id="KW-1133">Transmembrane helix</keyword>
<gene>
    <name evidence="7" type="ordered locus">Cag_2022</name>
</gene>
<sequence length="206" mass="23135">MNFQPFPKNTPWRFPRISGLWLVSTALILLISISGCQSYWVRTKYHIESKYSSKKRKSHSARLAPNGGYQFAQPLPMRLSQSAMASFLSEVEQLRGTRYRSGGCSPDGFDCSGLVCYLMKRHFGLLLPRSSADMATHGVMISSTSALQKGDLLFFSIDGRTIDHVGIVTGWNRFVHAATSGVREDYISSSYYRERFAFGARLLIAE</sequence>
<comment type="similarity">
    <text evidence="1">Belongs to the peptidase C40 family.</text>
</comment>
<feature type="domain" description="NlpC/P60" evidence="6">
    <location>
        <begin position="81"/>
        <end position="203"/>
    </location>
</feature>
<dbReference type="SUPFAM" id="SSF54001">
    <property type="entry name" value="Cysteine proteinases"/>
    <property type="match status" value="1"/>
</dbReference>
<dbReference type="GO" id="GO:0008234">
    <property type="term" value="F:cysteine-type peptidase activity"/>
    <property type="evidence" value="ECO:0007669"/>
    <property type="project" value="UniProtKB-KW"/>
</dbReference>
<dbReference type="AlphaFoldDB" id="Q3AP05"/>
<dbReference type="MEROPS" id="C40.006"/>
<dbReference type="STRING" id="340177.Cag_2022"/>
<dbReference type="PROSITE" id="PS51935">
    <property type="entry name" value="NLPC_P60"/>
    <property type="match status" value="1"/>
</dbReference>
<dbReference type="eggNOG" id="COG0791">
    <property type="taxonomic scope" value="Bacteria"/>
</dbReference>
<evidence type="ECO:0000259" key="6">
    <source>
        <dbReference type="PROSITE" id="PS51935"/>
    </source>
</evidence>
<evidence type="ECO:0000313" key="7">
    <source>
        <dbReference type="EMBL" id="ABB29270.1"/>
    </source>
</evidence>
<keyword evidence="3" id="KW-0378">Hydrolase</keyword>
<dbReference type="Pfam" id="PF00877">
    <property type="entry name" value="NLPC_P60"/>
    <property type="match status" value="1"/>
</dbReference>
<evidence type="ECO:0000256" key="2">
    <source>
        <dbReference type="ARBA" id="ARBA00022670"/>
    </source>
</evidence>
<dbReference type="PANTHER" id="PTHR47053">
    <property type="entry name" value="MUREIN DD-ENDOPEPTIDASE MEPH-RELATED"/>
    <property type="match status" value="1"/>
</dbReference>
<evidence type="ECO:0000256" key="3">
    <source>
        <dbReference type="ARBA" id="ARBA00022801"/>
    </source>
</evidence>
<feature type="transmembrane region" description="Helical" evidence="5">
    <location>
        <begin position="20"/>
        <end position="41"/>
    </location>
</feature>
<dbReference type="EMBL" id="CP000108">
    <property type="protein sequence ID" value="ABB29270.1"/>
    <property type="molecule type" value="Genomic_DNA"/>
</dbReference>
<keyword evidence="5" id="KW-0812">Transmembrane</keyword>
<evidence type="ECO:0000256" key="4">
    <source>
        <dbReference type="ARBA" id="ARBA00022807"/>
    </source>
</evidence>
<accession>Q3AP05</accession>
<reference evidence="7" key="1">
    <citation type="submission" date="2005-08" db="EMBL/GenBank/DDBJ databases">
        <title>Complete sequence of Chlorobium chlorochromatii CaD3.</title>
        <authorList>
            <person name="Copeland A."/>
            <person name="Lucas S."/>
            <person name="Lapidus A."/>
            <person name="Barry K."/>
            <person name="Detter J.C."/>
            <person name="Glavina T."/>
            <person name="Hammon N."/>
            <person name="Israni S."/>
            <person name="Pitluck S."/>
            <person name="Bryant D."/>
            <person name="Schmutz J."/>
            <person name="Larimer F."/>
            <person name="Land M."/>
            <person name="Kyrpides N."/>
            <person name="Ivanova N."/>
            <person name="Richardson P."/>
        </authorList>
    </citation>
    <scope>NUCLEOTIDE SEQUENCE [LARGE SCALE GENOMIC DNA]</scope>
    <source>
        <strain evidence="7">CaD3</strain>
    </source>
</reference>
<proteinExistence type="inferred from homology"/>
<dbReference type="GO" id="GO:0006508">
    <property type="term" value="P:proteolysis"/>
    <property type="evidence" value="ECO:0007669"/>
    <property type="project" value="UniProtKB-KW"/>
</dbReference>
<dbReference type="Gene3D" id="3.90.1720.10">
    <property type="entry name" value="endopeptidase domain like (from Nostoc punctiforme)"/>
    <property type="match status" value="1"/>
</dbReference>
<dbReference type="OrthoDB" id="9807055at2"/>
<dbReference type="InterPro" id="IPR051202">
    <property type="entry name" value="Peptidase_C40"/>
</dbReference>
<keyword evidence="4" id="KW-0788">Thiol protease</keyword>
<evidence type="ECO:0000256" key="1">
    <source>
        <dbReference type="ARBA" id="ARBA00007074"/>
    </source>
</evidence>
<dbReference type="HOGENOM" id="CLU_016043_9_1_10"/>
<dbReference type="KEGG" id="cch:Cag_2022"/>
<dbReference type="InterPro" id="IPR038765">
    <property type="entry name" value="Papain-like_cys_pep_sf"/>
</dbReference>
<evidence type="ECO:0000256" key="5">
    <source>
        <dbReference type="SAM" id="Phobius"/>
    </source>
</evidence>
<dbReference type="PANTHER" id="PTHR47053:SF1">
    <property type="entry name" value="MUREIN DD-ENDOPEPTIDASE MEPH-RELATED"/>
    <property type="match status" value="1"/>
</dbReference>
<protein>
    <submittedName>
        <fullName evidence="7">NLP/P60 family protein</fullName>
    </submittedName>
</protein>